<keyword evidence="2" id="KW-1185">Reference proteome</keyword>
<evidence type="ECO:0000313" key="1">
    <source>
        <dbReference type="EMBL" id="CAG4941298.1"/>
    </source>
</evidence>
<dbReference type="Proteomes" id="UP000691718">
    <property type="component" value="Unassembled WGS sequence"/>
</dbReference>
<gene>
    <name evidence="1" type="ORF">PAPOLLO_LOCUS2156</name>
</gene>
<protein>
    <submittedName>
        <fullName evidence="1">(apollo) hypothetical protein</fullName>
    </submittedName>
</protein>
<reference evidence="1" key="1">
    <citation type="submission" date="2021-04" db="EMBL/GenBank/DDBJ databases">
        <authorList>
            <person name="Tunstrom K."/>
        </authorList>
    </citation>
    <scope>NUCLEOTIDE SEQUENCE</scope>
</reference>
<evidence type="ECO:0000313" key="2">
    <source>
        <dbReference type="Proteomes" id="UP000691718"/>
    </source>
</evidence>
<accession>A0A8S3W5A6</accession>
<comment type="caution">
    <text evidence="1">The sequence shown here is derived from an EMBL/GenBank/DDBJ whole genome shotgun (WGS) entry which is preliminary data.</text>
</comment>
<dbReference type="EMBL" id="CAJQZP010000160">
    <property type="protein sequence ID" value="CAG4941298.1"/>
    <property type="molecule type" value="Genomic_DNA"/>
</dbReference>
<sequence>MKKFGYYSVLTKESRWPVFYQILLRFIIWEELHRYEVRQRFGVTEFMEPKKVLRSNFRMTQVTVEV</sequence>
<proteinExistence type="predicted"/>
<dbReference type="AlphaFoldDB" id="A0A8S3W5A6"/>
<organism evidence="1 2">
    <name type="scientific">Parnassius apollo</name>
    <name type="common">Apollo butterfly</name>
    <name type="synonym">Papilio apollo</name>
    <dbReference type="NCBI Taxonomy" id="110799"/>
    <lineage>
        <taxon>Eukaryota</taxon>
        <taxon>Metazoa</taxon>
        <taxon>Ecdysozoa</taxon>
        <taxon>Arthropoda</taxon>
        <taxon>Hexapoda</taxon>
        <taxon>Insecta</taxon>
        <taxon>Pterygota</taxon>
        <taxon>Neoptera</taxon>
        <taxon>Endopterygota</taxon>
        <taxon>Lepidoptera</taxon>
        <taxon>Glossata</taxon>
        <taxon>Ditrysia</taxon>
        <taxon>Papilionoidea</taxon>
        <taxon>Papilionidae</taxon>
        <taxon>Parnassiinae</taxon>
        <taxon>Parnassini</taxon>
        <taxon>Parnassius</taxon>
        <taxon>Parnassius</taxon>
    </lineage>
</organism>
<name>A0A8S3W5A6_PARAO</name>